<evidence type="ECO:0000313" key="2">
    <source>
        <dbReference type="Proteomes" id="UP000037315"/>
    </source>
</evidence>
<accession>A0A0J8VRC5</accession>
<sequence>MGLFDQVAGMLLNGDAGKYQAILSWVNQQGGVQALLDKFRQGGFGDIVASWLSTSEANRLLSADQVIAALGSPALTELGAKLGIDMHAASAMVAQHLPKLIDALSPQGELHPEANNDLLKTGMTLLKGKLFG</sequence>
<dbReference type="AlphaFoldDB" id="A0A0J8VRC5"/>
<name>A0A0J8VRC5_9ENTR</name>
<evidence type="ECO:0008006" key="3">
    <source>
        <dbReference type="Google" id="ProtNLM"/>
    </source>
</evidence>
<dbReference type="PATRIC" id="fig|1656095.3.peg.526"/>
<protein>
    <recommendedName>
        <fullName evidence="3">DUF937 domain-containing protein</fullName>
    </recommendedName>
</protein>
<dbReference type="STRING" id="1121863.GCA_000621185_03541"/>
<evidence type="ECO:0000313" key="1">
    <source>
        <dbReference type="EMBL" id="KMV35477.1"/>
    </source>
</evidence>
<comment type="caution">
    <text evidence="1">The sequence shown here is derived from an EMBL/GenBank/DDBJ whole genome shotgun (WGS) entry which is preliminary data.</text>
</comment>
<dbReference type="Gene3D" id="1.10.10.690">
    <property type="entry name" value="YidB-like"/>
    <property type="match status" value="1"/>
</dbReference>
<dbReference type="Proteomes" id="UP000037315">
    <property type="component" value="Unassembled WGS sequence"/>
</dbReference>
<reference evidence="1 2" key="1">
    <citation type="submission" date="2015-06" db="EMBL/GenBank/DDBJ databases">
        <title>Genome sequencing of Cronobacter sp. strain DJ34 isolated from petroleum contaminated sludge of Duliajan Oil Fields, Assam, India.</title>
        <authorList>
            <person name="Pal S."/>
            <person name="Banerjee T.D."/>
            <person name="Roy A."/>
            <person name="Sar P."/>
            <person name="Kazy S.K."/>
        </authorList>
    </citation>
    <scope>NUCLEOTIDE SEQUENCE [LARGE SCALE GENOMIC DNA]</scope>
    <source>
        <strain evidence="1 2">DJ34</strain>
    </source>
</reference>
<dbReference type="EMBL" id="LFEJ01000010">
    <property type="protein sequence ID" value="KMV35477.1"/>
    <property type="molecule type" value="Genomic_DNA"/>
</dbReference>
<proteinExistence type="predicted"/>
<dbReference type="Pfam" id="PF20159">
    <property type="entry name" value="YidB"/>
    <property type="match status" value="1"/>
</dbReference>
<dbReference type="InterPro" id="IPR027405">
    <property type="entry name" value="YidB-like"/>
</dbReference>
<dbReference type="RefSeq" id="WP_024556821.1">
    <property type="nucleotide sequence ID" value="NZ_LFEJ01000010.1"/>
</dbReference>
<dbReference type="InterPro" id="IPR045372">
    <property type="entry name" value="YidB"/>
</dbReference>
<gene>
    <name evidence="1" type="ORF">ACH50_06125</name>
</gene>
<dbReference type="OrthoDB" id="5957313at2"/>
<organism evidence="1 2">
    <name type="scientific">Franconibacter pulveris</name>
    <dbReference type="NCBI Taxonomy" id="435910"/>
    <lineage>
        <taxon>Bacteria</taxon>
        <taxon>Pseudomonadati</taxon>
        <taxon>Pseudomonadota</taxon>
        <taxon>Gammaproteobacteria</taxon>
        <taxon>Enterobacterales</taxon>
        <taxon>Enterobacteriaceae</taxon>
        <taxon>Franconibacter</taxon>
    </lineage>
</organism>
<dbReference type="SUPFAM" id="SSF140804">
    <property type="entry name" value="YidB-like"/>
    <property type="match status" value="1"/>
</dbReference>
<keyword evidence="2" id="KW-1185">Reference proteome</keyword>